<accession>A0A9N9JIN2</accession>
<proteinExistence type="predicted"/>
<reference evidence="2" key="1">
    <citation type="submission" date="2021-06" db="EMBL/GenBank/DDBJ databases">
        <authorList>
            <person name="Kallberg Y."/>
            <person name="Tangrot J."/>
            <person name="Rosling A."/>
        </authorList>
    </citation>
    <scope>NUCLEOTIDE SEQUENCE</scope>
    <source>
        <strain evidence="2">IN212</strain>
    </source>
</reference>
<organism evidence="2 3">
    <name type="scientific">Racocetra fulgida</name>
    <dbReference type="NCBI Taxonomy" id="60492"/>
    <lineage>
        <taxon>Eukaryota</taxon>
        <taxon>Fungi</taxon>
        <taxon>Fungi incertae sedis</taxon>
        <taxon>Mucoromycota</taxon>
        <taxon>Glomeromycotina</taxon>
        <taxon>Glomeromycetes</taxon>
        <taxon>Diversisporales</taxon>
        <taxon>Gigasporaceae</taxon>
        <taxon>Racocetra</taxon>
    </lineage>
</organism>
<comment type="caution">
    <text evidence="2">The sequence shown here is derived from an EMBL/GenBank/DDBJ whole genome shotgun (WGS) entry which is preliminary data.</text>
</comment>
<dbReference type="OrthoDB" id="2427761at2759"/>
<dbReference type="EMBL" id="CAJVPZ010054059">
    <property type="protein sequence ID" value="CAG8782681.1"/>
    <property type="molecule type" value="Genomic_DNA"/>
</dbReference>
<name>A0A9N9JIN2_9GLOM</name>
<gene>
    <name evidence="2" type="ORF">RFULGI_LOCUS15967</name>
</gene>
<dbReference type="Proteomes" id="UP000789396">
    <property type="component" value="Unassembled WGS sequence"/>
</dbReference>
<feature type="non-terminal residue" evidence="2">
    <location>
        <position position="1"/>
    </location>
</feature>
<keyword evidence="3" id="KW-1185">Reference proteome</keyword>
<evidence type="ECO:0000313" key="2">
    <source>
        <dbReference type="EMBL" id="CAG8782681.1"/>
    </source>
</evidence>
<feature type="coiled-coil region" evidence="1">
    <location>
        <begin position="68"/>
        <end position="95"/>
    </location>
</feature>
<dbReference type="AlphaFoldDB" id="A0A9N9JIN2"/>
<sequence>DFTYDSCKEHFAISKFLENLKSETTDQRWITAAKNLSVKKSDYVLMQPPKQPEYVLEEVKAFWLDVDLERAESERRLAEIILEQKEIELKQKEAEFVINHSKAGNQGHSLLNDQKLQYIENLGEEIEL</sequence>
<evidence type="ECO:0000256" key="1">
    <source>
        <dbReference type="SAM" id="Coils"/>
    </source>
</evidence>
<evidence type="ECO:0000313" key="3">
    <source>
        <dbReference type="Proteomes" id="UP000789396"/>
    </source>
</evidence>
<feature type="non-terminal residue" evidence="2">
    <location>
        <position position="128"/>
    </location>
</feature>
<keyword evidence="1" id="KW-0175">Coiled coil</keyword>
<protein>
    <submittedName>
        <fullName evidence="2">3171_t:CDS:1</fullName>
    </submittedName>
</protein>